<proteinExistence type="predicted"/>
<dbReference type="AlphaFoldDB" id="A0A1I7Y0J5"/>
<evidence type="ECO:0000313" key="2">
    <source>
        <dbReference type="WBParaSite" id="L893_g11406.t1"/>
    </source>
</evidence>
<protein>
    <submittedName>
        <fullName evidence="2">Uncharacterized protein</fullName>
    </submittedName>
</protein>
<name>A0A1I7Y0J5_9BILA</name>
<keyword evidence="1" id="KW-1185">Reference proteome</keyword>
<accession>A0A1I7Y0J5</accession>
<reference evidence="2" key="1">
    <citation type="submission" date="2016-11" db="UniProtKB">
        <authorList>
            <consortium name="WormBaseParasite"/>
        </authorList>
    </citation>
    <scope>IDENTIFICATION</scope>
</reference>
<dbReference type="Proteomes" id="UP000095287">
    <property type="component" value="Unplaced"/>
</dbReference>
<dbReference type="WBParaSite" id="L893_g11406.t1">
    <property type="protein sequence ID" value="L893_g11406.t1"/>
    <property type="gene ID" value="L893_g11406"/>
</dbReference>
<evidence type="ECO:0000313" key="1">
    <source>
        <dbReference type="Proteomes" id="UP000095287"/>
    </source>
</evidence>
<organism evidence="1 2">
    <name type="scientific">Steinernema glaseri</name>
    <dbReference type="NCBI Taxonomy" id="37863"/>
    <lineage>
        <taxon>Eukaryota</taxon>
        <taxon>Metazoa</taxon>
        <taxon>Ecdysozoa</taxon>
        <taxon>Nematoda</taxon>
        <taxon>Chromadorea</taxon>
        <taxon>Rhabditida</taxon>
        <taxon>Tylenchina</taxon>
        <taxon>Panagrolaimomorpha</taxon>
        <taxon>Strongyloidoidea</taxon>
        <taxon>Steinernematidae</taxon>
        <taxon>Steinernema</taxon>
    </lineage>
</organism>
<sequence length="123" mass="13532">MIKPDRFSIYSRITDSNALDSSSFARASGGVGAEEPAPIGRNFPTCCPHTNKSSIIVRAPGRWGVRRRGLLPDPSDFGVDSQQIERKIIGRTASRRSVDRLGQIKLHLKKIGLLLEEITFVAT</sequence>